<dbReference type="RefSeq" id="WP_212518323.1">
    <property type="nucleotide sequence ID" value="NZ_JAGSOH010000029.1"/>
</dbReference>
<evidence type="ECO:0008006" key="3">
    <source>
        <dbReference type="Google" id="ProtNLM"/>
    </source>
</evidence>
<evidence type="ECO:0000313" key="1">
    <source>
        <dbReference type="EMBL" id="MBR7827178.1"/>
    </source>
</evidence>
<protein>
    <recommendedName>
        <fullName evidence="3">Secreted protein</fullName>
    </recommendedName>
</protein>
<sequence>MSPSVPQATAAPGPAGTAARLDALRGPVPPRSHDARTIAALTVNPGCSRRAVLDAAGVDKRKLAERIGFPARYGQSPFAITRGLAFEKQVKADNCAALLELLRAEPLRFDVPEHEYVDLGVEPEADPAAPVNLDRAARYERTRQAFARVAAGEPLLADHPLLRLDVGGRTAYVEPDVVALSARPADASASAPARLYVAEVKSFAVIDGQADPAKVGAAATQAAVYVLALRRLFTELGVDPAIVADDVLLICPTDFANKPSAHLLDVRRQIAAVERQLARLPRIGALIADLDPAVDFDLAVDPPEAKGEPGREHRSAVELTKSLTMIEARYAPECVTNCEMAFHCRSEARAAGAADALGRSVRDALGGIESLSEALEIADGTAGAGSGQHEAARLLRAAARAYDEALRVAPRAAGGSEADG</sequence>
<dbReference type="EMBL" id="JAGSOH010000029">
    <property type="protein sequence ID" value="MBR7827178.1"/>
    <property type="molecule type" value="Genomic_DNA"/>
</dbReference>
<organism evidence="1 2">
    <name type="scientific">Actinospica acidithermotolerans</name>
    <dbReference type="NCBI Taxonomy" id="2828514"/>
    <lineage>
        <taxon>Bacteria</taxon>
        <taxon>Bacillati</taxon>
        <taxon>Actinomycetota</taxon>
        <taxon>Actinomycetes</taxon>
        <taxon>Catenulisporales</taxon>
        <taxon>Actinospicaceae</taxon>
        <taxon>Actinospica</taxon>
    </lineage>
</organism>
<accession>A0A941EB12</accession>
<proteinExistence type="predicted"/>
<dbReference type="Proteomes" id="UP000676325">
    <property type="component" value="Unassembled WGS sequence"/>
</dbReference>
<reference evidence="1" key="1">
    <citation type="submission" date="2021-04" db="EMBL/GenBank/DDBJ databases">
        <title>Genome based classification of Actinospica acidithermotolerans sp. nov., an actinobacterium isolated from an Indonesian hot spring.</title>
        <authorList>
            <person name="Kusuma A.B."/>
            <person name="Putra K.E."/>
            <person name="Nafisah S."/>
            <person name="Loh J."/>
            <person name="Nouioui I."/>
            <person name="Goodfellow M."/>
        </authorList>
    </citation>
    <scope>NUCLEOTIDE SEQUENCE</scope>
    <source>
        <strain evidence="1">MGRD01-02</strain>
    </source>
</reference>
<keyword evidence="2" id="KW-1185">Reference proteome</keyword>
<name>A0A941EB12_9ACTN</name>
<comment type="caution">
    <text evidence="1">The sequence shown here is derived from an EMBL/GenBank/DDBJ whole genome shotgun (WGS) entry which is preliminary data.</text>
</comment>
<dbReference type="AlphaFoldDB" id="A0A941EB12"/>
<gene>
    <name evidence="1" type="ORF">KDK95_12745</name>
</gene>
<evidence type="ECO:0000313" key="2">
    <source>
        <dbReference type="Proteomes" id="UP000676325"/>
    </source>
</evidence>